<comment type="pathway">
    <text evidence="4 17">Metabolic intermediate biosynthesis; chorismate biosynthesis; chorismate from D-erythrose 4-phosphate and phosphoenolpyruvate: step 2/7.</text>
</comment>
<evidence type="ECO:0000256" key="8">
    <source>
        <dbReference type="ARBA" id="ARBA00022490"/>
    </source>
</evidence>
<dbReference type="InterPro" id="IPR050071">
    <property type="entry name" value="Dehydroquinate_synthase"/>
</dbReference>
<comment type="caution">
    <text evidence="17">Lacks conserved residue(s) required for the propagation of feature annotation.</text>
</comment>
<evidence type="ECO:0000256" key="6">
    <source>
        <dbReference type="ARBA" id="ARBA00013031"/>
    </source>
</evidence>
<organism evidence="20 21">
    <name type="scientific">Actinokineospora soli</name>
    <dbReference type="NCBI Taxonomy" id="1048753"/>
    <lineage>
        <taxon>Bacteria</taxon>
        <taxon>Bacillati</taxon>
        <taxon>Actinomycetota</taxon>
        <taxon>Actinomycetes</taxon>
        <taxon>Pseudonocardiales</taxon>
        <taxon>Pseudonocardiaceae</taxon>
        <taxon>Actinokineospora</taxon>
    </lineage>
</organism>
<evidence type="ECO:0000256" key="12">
    <source>
        <dbReference type="ARBA" id="ARBA00022833"/>
    </source>
</evidence>
<evidence type="ECO:0000256" key="17">
    <source>
        <dbReference type="HAMAP-Rule" id="MF_00110"/>
    </source>
</evidence>
<feature type="domain" description="3-dehydroquinate synthase N-terminal" evidence="18">
    <location>
        <begin position="77"/>
        <end position="188"/>
    </location>
</feature>
<feature type="binding site" evidence="17">
    <location>
        <position position="257"/>
    </location>
    <ligand>
        <name>Zn(2+)</name>
        <dbReference type="ChEBI" id="CHEBI:29105"/>
    </ligand>
</feature>
<feature type="binding site" evidence="17">
    <location>
        <begin position="115"/>
        <end position="119"/>
    </location>
    <ligand>
        <name>NAD(+)</name>
        <dbReference type="ChEBI" id="CHEBI:57540"/>
    </ligand>
</feature>
<evidence type="ECO:0000313" key="21">
    <source>
        <dbReference type="Proteomes" id="UP001596512"/>
    </source>
</evidence>
<dbReference type="Gene3D" id="3.40.50.1970">
    <property type="match status" value="1"/>
</dbReference>
<keyword evidence="10 17" id="KW-0479">Metal-binding</keyword>
<evidence type="ECO:0000259" key="18">
    <source>
        <dbReference type="Pfam" id="PF01761"/>
    </source>
</evidence>
<dbReference type="InterPro" id="IPR030960">
    <property type="entry name" value="DHQS/DOIS_N"/>
</dbReference>
<keyword evidence="16 17" id="KW-0170">Cobalt</keyword>
<dbReference type="CDD" id="cd08195">
    <property type="entry name" value="DHQS"/>
    <property type="match status" value="1"/>
</dbReference>
<evidence type="ECO:0000256" key="5">
    <source>
        <dbReference type="ARBA" id="ARBA00005412"/>
    </source>
</evidence>
<comment type="similarity">
    <text evidence="5 17">Belongs to the sugar phosphate cyclases superfamily. Dehydroquinate synthase family.</text>
</comment>
<dbReference type="InterPro" id="IPR030963">
    <property type="entry name" value="DHQ_synth_fam"/>
</dbReference>
<dbReference type="Gene3D" id="1.20.1090.10">
    <property type="entry name" value="Dehydroquinate synthase-like - alpha domain"/>
    <property type="match status" value="1"/>
</dbReference>
<evidence type="ECO:0000256" key="1">
    <source>
        <dbReference type="ARBA" id="ARBA00001393"/>
    </source>
</evidence>
<reference evidence="21" key="1">
    <citation type="journal article" date="2019" name="Int. J. Syst. Evol. Microbiol.">
        <title>The Global Catalogue of Microorganisms (GCM) 10K type strain sequencing project: providing services to taxonomists for standard genome sequencing and annotation.</title>
        <authorList>
            <consortium name="The Broad Institute Genomics Platform"/>
            <consortium name="The Broad Institute Genome Sequencing Center for Infectious Disease"/>
            <person name="Wu L."/>
            <person name="Ma J."/>
        </authorList>
    </citation>
    <scope>NUCLEOTIDE SEQUENCE [LARGE SCALE GENOMIC DNA]</scope>
    <source>
        <strain evidence="21">JCM 17695</strain>
    </source>
</reference>
<name>A0ABW2TKA8_9PSEU</name>
<comment type="function">
    <text evidence="17">Catalyzes the conversion of 3-deoxy-D-arabino-heptulosonate 7-phosphate (DAHP) to dehydroquinate (DHQ).</text>
</comment>
<comment type="subcellular location">
    <subcellularLocation>
        <location evidence="3 17">Cytoplasm</location>
    </subcellularLocation>
</comment>
<keyword evidence="12 17" id="KW-0862">Zinc</keyword>
<evidence type="ECO:0000256" key="16">
    <source>
        <dbReference type="ARBA" id="ARBA00023285"/>
    </source>
</evidence>
<feature type="binding site" evidence="17">
    <location>
        <begin position="139"/>
        <end position="140"/>
    </location>
    <ligand>
        <name>NAD(+)</name>
        <dbReference type="ChEBI" id="CHEBI:57540"/>
    </ligand>
</feature>
<keyword evidence="9 17" id="KW-0028">Amino-acid biosynthesis</keyword>
<comment type="caution">
    <text evidence="20">The sequence shown here is derived from an EMBL/GenBank/DDBJ whole genome shotgun (WGS) entry which is preliminary data.</text>
</comment>
<gene>
    <name evidence="17 20" type="primary">aroB</name>
    <name evidence="20" type="ORF">ACFQV2_12265</name>
</gene>
<comment type="cofactor">
    <cofactor evidence="2 17">
        <name>NAD(+)</name>
        <dbReference type="ChEBI" id="CHEBI:57540"/>
    </cofactor>
</comment>
<comment type="catalytic activity">
    <reaction evidence="1 17">
        <text>7-phospho-2-dehydro-3-deoxy-D-arabino-heptonate = 3-dehydroquinate + phosphate</text>
        <dbReference type="Rhea" id="RHEA:21968"/>
        <dbReference type="ChEBI" id="CHEBI:32364"/>
        <dbReference type="ChEBI" id="CHEBI:43474"/>
        <dbReference type="ChEBI" id="CHEBI:58394"/>
        <dbReference type="EC" id="4.2.3.4"/>
    </reaction>
</comment>
<evidence type="ECO:0000313" key="20">
    <source>
        <dbReference type="EMBL" id="MFC7614197.1"/>
    </source>
</evidence>
<keyword evidence="13 17" id="KW-0520">NAD</keyword>
<dbReference type="EMBL" id="JBHTEY010000004">
    <property type="protein sequence ID" value="MFC7614197.1"/>
    <property type="molecule type" value="Genomic_DNA"/>
</dbReference>
<sequence>MRTRGLGEAVGTEQPVRIRVATAQPYDVVVGKGLLDELVAAVRGSSKAAIVHQPTLTATAEQVREELVAAGVDAHRIEIPDAEDGKALSVAGFCWEVLGRIGLDRQGTVVALGGGAVTDLAGFVAATWMRGVRLVNVPTTLLGMVDAAVGGKTGINTDAGKNLVGAFHEPAAVLVDLATLGSLPRNELVAGMAEVVKGGFIADPVILDLIEADPAAAVDPDGDVLGELVRRKIQVKADVVASDLRESSLREILNYGHTLGHAIERRERYRWRHGAAISVGMVFAAELARLAGRLDDATADRHRSILTALGLPVTYDADALPQLVESMLGDKKTKSGVLRFVVLDGLAKPTRLEGPDPALLAAAYSAVAAEPSTGSGVLL</sequence>
<dbReference type="SUPFAM" id="SSF56796">
    <property type="entry name" value="Dehydroquinate synthase-like"/>
    <property type="match status" value="1"/>
</dbReference>
<evidence type="ECO:0000259" key="19">
    <source>
        <dbReference type="Pfam" id="PF24621"/>
    </source>
</evidence>
<evidence type="ECO:0000256" key="4">
    <source>
        <dbReference type="ARBA" id="ARBA00004661"/>
    </source>
</evidence>
<dbReference type="GO" id="GO:0003856">
    <property type="term" value="F:3-dehydroquinate synthase activity"/>
    <property type="evidence" value="ECO:0007669"/>
    <property type="project" value="UniProtKB-EC"/>
</dbReference>
<dbReference type="PIRSF" id="PIRSF001455">
    <property type="entry name" value="DHQ_synth"/>
    <property type="match status" value="1"/>
</dbReference>
<comment type="cofactor">
    <cofactor evidence="17">
        <name>Co(2+)</name>
        <dbReference type="ChEBI" id="CHEBI:48828"/>
    </cofactor>
    <cofactor evidence="17">
        <name>Zn(2+)</name>
        <dbReference type="ChEBI" id="CHEBI:29105"/>
    </cofactor>
    <text evidence="17">Binds 1 divalent metal cation per subunit. Can use either Co(2+) or Zn(2+).</text>
</comment>
<dbReference type="Pfam" id="PF24621">
    <property type="entry name" value="DHQS_C"/>
    <property type="match status" value="1"/>
</dbReference>
<dbReference type="PANTHER" id="PTHR43622">
    <property type="entry name" value="3-DEHYDROQUINATE SYNTHASE"/>
    <property type="match status" value="1"/>
</dbReference>
<accession>A0ABW2TKA8</accession>
<keyword evidence="11 17" id="KW-0547">Nucleotide-binding</keyword>
<evidence type="ECO:0000256" key="11">
    <source>
        <dbReference type="ARBA" id="ARBA00022741"/>
    </source>
</evidence>
<dbReference type="InterPro" id="IPR016037">
    <property type="entry name" value="DHQ_synth_AroB"/>
</dbReference>
<feature type="binding site" evidence="17">
    <location>
        <position position="152"/>
    </location>
    <ligand>
        <name>NAD(+)</name>
        <dbReference type="ChEBI" id="CHEBI:57540"/>
    </ligand>
</feature>
<evidence type="ECO:0000256" key="13">
    <source>
        <dbReference type="ARBA" id="ARBA00023027"/>
    </source>
</evidence>
<dbReference type="HAMAP" id="MF_00110">
    <property type="entry name" value="DHQ_synthase"/>
    <property type="match status" value="1"/>
</dbReference>
<keyword evidence="14 17" id="KW-0057">Aromatic amino acid biosynthesis</keyword>
<dbReference type="Pfam" id="PF01761">
    <property type="entry name" value="DHQ_synthase"/>
    <property type="match status" value="1"/>
</dbReference>
<feature type="domain" description="3-dehydroquinate synthase C-terminal" evidence="19">
    <location>
        <begin position="191"/>
        <end position="333"/>
    </location>
</feature>
<evidence type="ECO:0000256" key="10">
    <source>
        <dbReference type="ARBA" id="ARBA00022723"/>
    </source>
</evidence>
<evidence type="ECO:0000256" key="14">
    <source>
        <dbReference type="ARBA" id="ARBA00023141"/>
    </source>
</evidence>
<keyword evidence="21" id="KW-1185">Reference proteome</keyword>
<evidence type="ECO:0000256" key="3">
    <source>
        <dbReference type="ARBA" id="ARBA00004496"/>
    </source>
</evidence>
<feature type="binding site" evidence="17">
    <location>
        <position position="194"/>
    </location>
    <ligand>
        <name>Zn(2+)</name>
        <dbReference type="ChEBI" id="CHEBI:29105"/>
    </ligand>
</feature>
<evidence type="ECO:0000256" key="15">
    <source>
        <dbReference type="ARBA" id="ARBA00023239"/>
    </source>
</evidence>
<evidence type="ECO:0000256" key="7">
    <source>
        <dbReference type="ARBA" id="ARBA00017684"/>
    </source>
</evidence>
<protein>
    <recommendedName>
        <fullName evidence="7 17">3-dehydroquinate synthase</fullName>
        <shortName evidence="17">DHQS</shortName>
        <ecNumber evidence="6 17">4.2.3.4</ecNumber>
    </recommendedName>
</protein>
<feature type="binding site" evidence="17">
    <location>
        <position position="273"/>
    </location>
    <ligand>
        <name>Zn(2+)</name>
        <dbReference type="ChEBI" id="CHEBI:29105"/>
    </ligand>
</feature>
<dbReference type="NCBIfam" id="TIGR01357">
    <property type="entry name" value="aroB"/>
    <property type="match status" value="1"/>
</dbReference>
<dbReference type="Proteomes" id="UP001596512">
    <property type="component" value="Unassembled WGS sequence"/>
</dbReference>
<evidence type="ECO:0000256" key="9">
    <source>
        <dbReference type="ARBA" id="ARBA00022605"/>
    </source>
</evidence>
<proteinExistence type="inferred from homology"/>
<keyword evidence="15 17" id="KW-0456">Lyase</keyword>
<feature type="binding site" evidence="17">
    <location>
        <begin position="81"/>
        <end position="86"/>
    </location>
    <ligand>
        <name>NAD(+)</name>
        <dbReference type="ChEBI" id="CHEBI:57540"/>
    </ligand>
</feature>
<feature type="binding site" evidence="17">
    <location>
        <position position="161"/>
    </location>
    <ligand>
        <name>NAD(+)</name>
        <dbReference type="ChEBI" id="CHEBI:57540"/>
    </ligand>
</feature>
<dbReference type="PANTHER" id="PTHR43622:SF7">
    <property type="entry name" value="3-DEHYDROQUINATE SYNTHASE, CHLOROPLASTIC"/>
    <property type="match status" value="1"/>
</dbReference>
<evidence type="ECO:0000256" key="2">
    <source>
        <dbReference type="ARBA" id="ARBA00001911"/>
    </source>
</evidence>
<keyword evidence="8 17" id="KW-0963">Cytoplasm</keyword>
<dbReference type="InterPro" id="IPR056179">
    <property type="entry name" value="DHQS_C"/>
</dbReference>
<dbReference type="EC" id="4.2.3.4" evidence="6 17"/>